<dbReference type="GO" id="GO:0005737">
    <property type="term" value="C:cytoplasm"/>
    <property type="evidence" value="ECO:0007669"/>
    <property type="project" value="TreeGrafter"/>
</dbReference>
<dbReference type="SUPFAM" id="SSF53850">
    <property type="entry name" value="Periplasmic binding protein-like II"/>
    <property type="match status" value="1"/>
</dbReference>
<organism evidence="6">
    <name type="scientific">Drosophila grimshawi</name>
    <name type="common">Hawaiian fruit fly</name>
    <name type="synonym">Idiomyia grimshawi</name>
    <dbReference type="NCBI Taxonomy" id="7222"/>
    <lineage>
        <taxon>Eukaryota</taxon>
        <taxon>Metazoa</taxon>
        <taxon>Ecdysozoa</taxon>
        <taxon>Arthropoda</taxon>
        <taxon>Hexapoda</taxon>
        <taxon>Insecta</taxon>
        <taxon>Pterygota</taxon>
        <taxon>Neoptera</taxon>
        <taxon>Endopterygota</taxon>
        <taxon>Diptera</taxon>
        <taxon>Brachycera</taxon>
        <taxon>Muscomorpha</taxon>
        <taxon>Ephydroidea</taxon>
        <taxon>Drosophilidae</taxon>
        <taxon>Drosophila</taxon>
        <taxon>Hawaiian Drosophila</taxon>
    </lineage>
</organism>
<dbReference type="GO" id="GO:0014069">
    <property type="term" value="C:postsynaptic density"/>
    <property type="evidence" value="ECO:0007669"/>
    <property type="project" value="TreeGrafter"/>
</dbReference>
<dbReference type="HOGENOM" id="CLU_281632_0_0_1"/>
<dbReference type="Gene3D" id="1.10.287.70">
    <property type="match status" value="1"/>
</dbReference>
<dbReference type="EMBL" id="CH916366">
    <property type="protein sequence ID" value="EDV95523.1"/>
    <property type="molecule type" value="Genomic_DNA"/>
</dbReference>
<keyword evidence="1" id="KW-0597">Phosphoprotein</keyword>
<protein>
    <submittedName>
        <fullName evidence="5">GH15754</fullName>
    </submittedName>
</protein>
<sequence length="1112" mass="123449">MEKPMQHAPASVGKVSQIANIFQRKPIEIQPVEQLTAVAAAHAAAAAAAASAHPHPSVRTESHSARFNNARALFEKLGVESNTGVGGGRLLRSGSREDNLYDGSDRSSSRSSDRSQSPPKRRMPFPSGASLNQSNNTAELPQNGADRLSNTKFIVDPTTTAKYLQHNLARLKSEEVVATVVVALPSSGSVSALFTGGDKPEKPERKFNSRELIEKQKKWTSHFTKTKSTRTHSDLNRCDIIRTVPGTGLIMDGEKASRVGPMPVVTSSRTTDPEPPSAAFRQLPNAVSAAATPPPSAIPPEIKPRSGKIGSPVKSPPLPPIPAAKPKNVSPVKYNPDRVRSPTKCSEAAPPPPPAKSAAVTAAMQRSVLLQQEHQQLNAPVPPEKPRKKSIDLIEDVAPTTCSTPCASPTSSLSTHNSAAFMQAAKQGSIDAAAHVPNNGNGLSGSTNSATSGSPVASASSGPSSPVHTEDEKQENESTEKSDVIEHYINNNYNSVLKRRRSEIEDISCQIAVAQSAQITYIYRCASCPASDSASFESLEQLLHRCVASRLPSCMRSLEAHELEPLRQTASMNIFHIPGGDTGQPLVRRILDMLNPKQPRRHYHKYLFIWPGASEQQLKELFMGCWQKQLLFALAITKPGDIYDFQPFSDEGLQLTNLSPSSEVFYIDKLRNWRGSELRFSMFSHPLRALPLKPVESAGYDAIDGTVARLMAQQLNATARYVAPPDGEAYGRCLPNGSFSGVVHDLLSGDTHIGLNLRFVMDCVLPHVESLYPYVRGLICLVVPAAGMQPEYLIFVSAFHSSVWHFLLANFLIVLMLFAGLQWLLWRIIGQTGRWYDIFELFFKTLLGQPVDRFSRNSSIRTFLMGWILFSYVLTTIYFGKLESSFVQPSYQAQVDTLDELTPGGLLSVHGINTLFDAVNTSLSERHYNLLAANRQEHPLKDSDSFYELSVSRRNRRDAFIMRDDKAKEFLALTYNSDVGRSVYHIVKQYLRSMPNTYILPQGSPFRYKFQGMLSAFFEHGLLDYWWRMDVLRRSRASSQSDEFFEDLNEQTYIQAEDADSEEWRKKRVVLTLDILQGAFFLWIIGIHLSMFSFLLEQGYFHWHRSKYLSPI</sequence>
<keyword evidence="6" id="KW-1185">Reference proteome</keyword>
<keyword evidence="2" id="KW-0175">Coiled coil</keyword>
<feature type="region of interest" description="Disordered" evidence="3">
    <location>
        <begin position="433"/>
        <end position="483"/>
    </location>
</feature>
<dbReference type="GO" id="GO:0007015">
    <property type="term" value="P:actin filament organization"/>
    <property type="evidence" value="ECO:0007669"/>
    <property type="project" value="TreeGrafter"/>
</dbReference>
<dbReference type="GO" id="GO:0015629">
    <property type="term" value="C:actin cytoskeleton"/>
    <property type="evidence" value="ECO:0007669"/>
    <property type="project" value="TreeGrafter"/>
</dbReference>
<feature type="compositionally biased region" description="Basic and acidic residues" evidence="3">
    <location>
        <begin position="468"/>
        <end position="483"/>
    </location>
</feature>
<evidence type="ECO:0000313" key="6">
    <source>
        <dbReference type="Proteomes" id="UP000001070"/>
    </source>
</evidence>
<evidence type="ECO:0000313" key="5">
    <source>
        <dbReference type="EMBL" id="EDV95523.1"/>
    </source>
</evidence>
<feature type="compositionally biased region" description="Low complexity" evidence="3">
    <location>
        <begin position="438"/>
        <end position="467"/>
    </location>
</feature>
<dbReference type="Proteomes" id="UP000001070">
    <property type="component" value="Unassembled WGS sequence"/>
</dbReference>
<feature type="compositionally biased region" description="Pro residues" evidence="3">
    <location>
        <begin position="314"/>
        <end position="323"/>
    </location>
</feature>
<feature type="transmembrane region" description="Helical" evidence="4">
    <location>
        <begin position="1075"/>
        <end position="1096"/>
    </location>
</feature>
<feature type="region of interest" description="Disordered" evidence="3">
    <location>
        <begin position="259"/>
        <end position="366"/>
    </location>
</feature>
<feature type="compositionally biased region" description="Basic and acidic residues" evidence="3">
    <location>
        <begin position="94"/>
        <end position="113"/>
    </location>
</feature>
<dbReference type="eggNOG" id="KOG1945">
    <property type="taxonomic scope" value="Eukaryota"/>
</dbReference>
<feature type="transmembrane region" description="Helical" evidence="4">
    <location>
        <begin position="863"/>
        <end position="880"/>
    </location>
</feature>
<feature type="region of interest" description="Disordered" evidence="3">
    <location>
        <begin position="84"/>
        <end position="145"/>
    </location>
</feature>
<keyword evidence="4" id="KW-1133">Transmembrane helix</keyword>
<evidence type="ECO:0000256" key="3">
    <source>
        <dbReference type="SAM" id="MobiDB-lite"/>
    </source>
</evidence>
<feature type="compositionally biased region" description="Polar residues" evidence="3">
    <location>
        <begin position="129"/>
        <end position="140"/>
    </location>
</feature>
<gene>
    <name evidence="5" type="primary">Dgri\GH15754</name>
    <name evidence="5" type="ORF">Dgri_GH15754</name>
</gene>
<keyword evidence="4" id="KW-0472">Membrane</keyword>
<dbReference type="AlphaFoldDB" id="B4IYL3"/>
<reference evidence="5 6" key="1">
    <citation type="journal article" date="2007" name="Nature">
        <title>Evolution of genes and genomes on the Drosophila phylogeny.</title>
        <authorList>
            <consortium name="Drosophila 12 Genomes Consortium"/>
            <person name="Clark A.G."/>
            <person name="Eisen M.B."/>
            <person name="Smith D.R."/>
            <person name="Bergman C.M."/>
            <person name="Oliver B."/>
            <person name="Markow T.A."/>
            <person name="Kaufman T.C."/>
            <person name="Kellis M."/>
            <person name="Gelbart W."/>
            <person name="Iyer V.N."/>
            <person name="Pollard D.A."/>
            <person name="Sackton T.B."/>
            <person name="Larracuente A.M."/>
            <person name="Singh N.D."/>
            <person name="Abad J.P."/>
            <person name="Abt D.N."/>
            <person name="Adryan B."/>
            <person name="Aguade M."/>
            <person name="Akashi H."/>
            <person name="Anderson W.W."/>
            <person name="Aquadro C.F."/>
            <person name="Ardell D.H."/>
            <person name="Arguello R."/>
            <person name="Artieri C.G."/>
            <person name="Barbash D.A."/>
            <person name="Barker D."/>
            <person name="Barsanti P."/>
            <person name="Batterham P."/>
            <person name="Batzoglou S."/>
            <person name="Begun D."/>
            <person name="Bhutkar A."/>
            <person name="Blanco E."/>
            <person name="Bosak S.A."/>
            <person name="Bradley R.K."/>
            <person name="Brand A.D."/>
            <person name="Brent M.R."/>
            <person name="Brooks A.N."/>
            <person name="Brown R.H."/>
            <person name="Butlin R.K."/>
            <person name="Caggese C."/>
            <person name="Calvi B.R."/>
            <person name="Bernardo de Carvalho A."/>
            <person name="Caspi A."/>
            <person name="Castrezana S."/>
            <person name="Celniker S.E."/>
            <person name="Chang J.L."/>
            <person name="Chapple C."/>
            <person name="Chatterji S."/>
            <person name="Chinwalla A."/>
            <person name="Civetta A."/>
            <person name="Clifton S.W."/>
            <person name="Comeron J.M."/>
            <person name="Costello J.C."/>
            <person name="Coyne J.A."/>
            <person name="Daub J."/>
            <person name="David R.G."/>
            <person name="Delcher A.L."/>
            <person name="Delehaunty K."/>
            <person name="Do C.B."/>
            <person name="Ebling H."/>
            <person name="Edwards K."/>
            <person name="Eickbush T."/>
            <person name="Evans J.D."/>
            <person name="Filipski A."/>
            <person name="Findeiss S."/>
            <person name="Freyhult E."/>
            <person name="Fulton L."/>
            <person name="Fulton R."/>
            <person name="Garcia A.C."/>
            <person name="Gardiner A."/>
            <person name="Garfield D.A."/>
            <person name="Garvin B.E."/>
            <person name="Gibson G."/>
            <person name="Gilbert D."/>
            <person name="Gnerre S."/>
            <person name="Godfrey J."/>
            <person name="Good R."/>
            <person name="Gotea V."/>
            <person name="Gravely B."/>
            <person name="Greenberg A.J."/>
            <person name="Griffiths-Jones S."/>
            <person name="Gross S."/>
            <person name="Guigo R."/>
            <person name="Gustafson E.A."/>
            <person name="Haerty W."/>
            <person name="Hahn M.W."/>
            <person name="Halligan D.L."/>
            <person name="Halpern A.L."/>
            <person name="Halter G.M."/>
            <person name="Han M.V."/>
            <person name="Heger A."/>
            <person name="Hillier L."/>
            <person name="Hinrichs A.S."/>
            <person name="Holmes I."/>
            <person name="Hoskins R.A."/>
            <person name="Hubisz M.J."/>
            <person name="Hultmark D."/>
            <person name="Huntley M.A."/>
            <person name="Jaffe D.B."/>
            <person name="Jagadeeshan S."/>
            <person name="Jeck W.R."/>
            <person name="Johnson J."/>
            <person name="Jones C.D."/>
            <person name="Jordan W.C."/>
            <person name="Karpen G.H."/>
            <person name="Kataoka E."/>
            <person name="Keightley P.D."/>
            <person name="Kheradpour P."/>
            <person name="Kirkness E.F."/>
            <person name="Koerich L.B."/>
            <person name="Kristiansen K."/>
            <person name="Kudrna D."/>
            <person name="Kulathinal R.J."/>
            <person name="Kumar S."/>
            <person name="Kwok R."/>
            <person name="Lander E."/>
            <person name="Langley C.H."/>
            <person name="Lapoint R."/>
            <person name="Lazzaro B.P."/>
            <person name="Lee S.J."/>
            <person name="Levesque L."/>
            <person name="Li R."/>
            <person name="Lin C.F."/>
            <person name="Lin M.F."/>
            <person name="Lindblad-Toh K."/>
            <person name="Llopart A."/>
            <person name="Long M."/>
            <person name="Low L."/>
            <person name="Lozovsky E."/>
            <person name="Lu J."/>
            <person name="Luo M."/>
            <person name="Machado C.A."/>
            <person name="Makalowski W."/>
            <person name="Marzo M."/>
            <person name="Matsuda M."/>
            <person name="Matzkin L."/>
            <person name="McAllister B."/>
            <person name="McBride C.S."/>
            <person name="McKernan B."/>
            <person name="McKernan K."/>
            <person name="Mendez-Lago M."/>
            <person name="Minx P."/>
            <person name="Mollenhauer M.U."/>
            <person name="Montooth K."/>
            <person name="Mount S.M."/>
            <person name="Mu X."/>
            <person name="Myers E."/>
            <person name="Negre B."/>
            <person name="Newfeld S."/>
            <person name="Nielsen R."/>
            <person name="Noor M.A."/>
            <person name="O'Grady P."/>
            <person name="Pachter L."/>
            <person name="Papaceit M."/>
            <person name="Parisi M.J."/>
            <person name="Parisi M."/>
            <person name="Parts L."/>
            <person name="Pedersen J.S."/>
            <person name="Pesole G."/>
            <person name="Phillippy A.M."/>
            <person name="Ponting C.P."/>
            <person name="Pop M."/>
            <person name="Porcelli D."/>
            <person name="Powell J.R."/>
            <person name="Prohaska S."/>
            <person name="Pruitt K."/>
            <person name="Puig M."/>
            <person name="Quesneville H."/>
            <person name="Ram K.R."/>
            <person name="Rand D."/>
            <person name="Rasmussen M.D."/>
            <person name="Reed L.K."/>
            <person name="Reenan R."/>
            <person name="Reily A."/>
            <person name="Remington K.A."/>
            <person name="Rieger T.T."/>
            <person name="Ritchie M.G."/>
            <person name="Robin C."/>
            <person name="Rogers Y.H."/>
            <person name="Rohde C."/>
            <person name="Rozas J."/>
            <person name="Rubenfield M.J."/>
            <person name="Ruiz A."/>
            <person name="Russo S."/>
            <person name="Salzberg S.L."/>
            <person name="Sanchez-Gracia A."/>
            <person name="Saranga D.J."/>
            <person name="Sato H."/>
            <person name="Schaeffer S.W."/>
            <person name="Schatz M.C."/>
            <person name="Schlenke T."/>
            <person name="Schwartz R."/>
            <person name="Segarra C."/>
            <person name="Singh R.S."/>
            <person name="Sirot L."/>
            <person name="Sirota M."/>
            <person name="Sisneros N.B."/>
            <person name="Smith C.D."/>
            <person name="Smith T.F."/>
            <person name="Spieth J."/>
            <person name="Stage D.E."/>
            <person name="Stark A."/>
            <person name="Stephan W."/>
            <person name="Strausberg R.L."/>
            <person name="Strempel S."/>
            <person name="Sturgill D."/>
            <person name="Sutton G."/>
            <person name="Sutton G.G."/>
            <person name="Tao W."/>
            <person name="Teichmann S."/>
            <person name="Tobari Y.N."/>
            <person name="Tomimura Y."/>
            <person name="Tsolas J.M."/>
            <person name="Valente V.L."/>
            <person name="Venter E."/>
            <person name="Venter J.C."/>
            <person name="Vicario S."/>
            <person name="Vieira F.G."/>
            <person name="Vilella A.J."/>
            <person name="Villasante A."/>
            <person name="Walenz B."/>
            <person name="Wang J."/>
            <person name="Wasserman M."/>
            <person name="Watts T."/>
            <person name="Wilson D."/>
            <person name="Wilson R.K."/>
            <person name="Wing R.A."/>
            <person name="Wolfner M.F."/>
            <person name="Wong A."/>
            <person name="Wong G.K."/>
            <person name="Wu C.I."/>
            <person name="Wu G."/>
            <person name="Yamamoto D."/>
            <person name="Yang H.P."/>
            <person name="Yang S.P."/>
            <person name="Yorke J.A."/>
            <person name="Yoshida K."/>
            <person name="Zdobnov E."/>
            <person name="Zhang P."/>
            <person name="Zhang Y."/>
            <person name="Zimin A.V."/>
            <person name="Baldwin J."/>
            <person name="Abdouelleil A."/>
            <person name="Abdulkadir J."/>
            <person name="Abebe A."/>
            <person name="Abera B."/>
            <person name="Abreu J."/>
            <person name="Acer S.C."/>
            <person name="Aftuck L."/>
            <person name="Alexander A."/>
            <person name="An P."/>
            <person name="Anderson E."/>
            <person name="Anderson S."/>
            <person name="Arachi H."/>
            <person name="Azer M."/>
            <person name="Bachantsang P."/>
            <person name="Barry A."/>
            <person name="Bayul T."/>
            <person name="Berlin A."/>
            <person name="Bessette D."/>
            <person name="Bloom T."/>
            <person name="Blye J."/>
            <person name="Boguslavskiy L."/>
            <person name="Bonnet C."/>
            <person name="Boukhgalter B."/>
            <person name="Bourzgui I."/>
            <person name="Brown A."/>
            <person name="Cahill P."/>
            <person name="Channer S."/>
            <person name="Cheshatsang Y."/>
            <person name="Chuda L."/>
            <person name="Citroen M."/>
            <person name="Collymore A."/>
            <person name="Cooke P."/>
            <person name="Costello M."/>
            <person name="D'Aco K."/>
            <person name="Daza R."/>
            <person name="De Haan G."/>
            <person name="DeGray S."/>
            <person name="DeMaso C."/>
            <person name="Dhargay N."/>
            <person name="Dooley K."/>
            <person name="Dooley E."/>
            <person name="Doricent M."/>
            <person name="Dorje P."/>
            <person name="Dorjee K."/>
            <person name="Dupes A."/>
            <person name="Elong R."/>
            <person name="Falk J."/>
            <person name="Farina A."/>
            <person name="Faro S."/>
            <person name="Ferguson D."/>
            <person name="Fisher S."/>
            <person name="Foley C.D."/>
            <person name="Franke A."/>
            <person name="Friedrich D."/>
            <person name="Gadbois L."/>
            <person name="Gearin G."/>
            <person name="Gearin C.R."/>
            <person name="Giannoukos G."/>
            <person name="Goode T."/>
            <person name="Graham J."/>
            <person name="Grandbois E."/>
            <person name="Grewal S."/>
            <person name="Gyaltsen K."/>
            <person name="Hafez N."/>
            <person name="Hagos B."/>
            <person name="Hall J."/>
            <person name="Henson C."/>
            <person name="Hollinger A."/>
            <person name="Honan T."/>
            <person name="Huard M.D."/>
            <person name="Hughes L."/>
            <person name="Hurhula B."/>
            <person name="Husby M.E."/>
            <person name="Kamat A."/>
            <person name="Kanga B."/>
            <person name="Kashin S."/>
            <person name="Khazanovich D."/>
            <person name="Kisner P."/>
            <person name="Lance K."/>
            <person name="Lara M."/>
            <person name="Lee W."/>
            <person name="Lennon N."/>
            <person name="Letendre F."/>
            <person name="LeVine R."/>
            <person name="Lipovsky A."/>
            <person name="Liu X."/>
            <person name="Liu J."/>
            <person name="Liu S."/>
            <person name="Lokyitsang T."/>
            <person name="Lokyitsang Y."/>
            <person name="Lubonja R."/>
            <person name="Lui A."/>
            <person name="MacDonald P."/>
            <person name="Magnisalis V."/>
            <person name="Maru K."/>
            <person name="Matthews C."/>
            <person name="McCusker W."/>
            <person name="McDonough S."/>
            <person name="Mehta T."/>
            <person name="Meldrim J."/>
            <person name="Meneus L."/>
            <person name="Mihai O."/>
            <person name="Mihalev A."/>
            <person name="Mihova T."/>
            <person name="Mittelman R."/>
            <person name="Mlenga V."/>
            <person name="Montmayeur A."/>
            <person name="Mulrain L."/>
            <person name="Navidi A."/>
            <person name="Naylor J."/>
            <person name="Negash T."/>
            <person name="Nguyen T."/>
            <person name="Nguyen N."/>
            <person name="Nicol R."/>
            <person name="Norbu C."/>
            <person name="Norbu N."/>
            <person name="Novod N."/>
            <person name="O'Neill B."/>
            <person name="Osman S."/>
            <person name="Markiewicz E."/>
            <person name="Oyono O.L."/>
            <person name="Patti C."/>
            <person name="Phunkhang P."/>
            <person name="Pierre F."/>
            <person name="Priest M."/>
            <person name="Raghuraman S."/>
            <person name="Rege F."/>
            <person name="Reyes R."/>
            <person name="Rise C."/>
            <person name="Rogov P."/>
            <person name="Ross K."/>
            <person name="Ryan E."/>
            <person name="Settipalli S."/>
            <person name="Shea T."/>
            <person name="Sherpa N."/>
            <person name="Shi L."/>
            <person name="Shih D."/>
            <person name="Sparrow T."/>
            <person name="Spaulding J."/>
            <person name="Stalker J."/>
            <person name="Stange-Thomann N."/>
            <person name="Stavropoulos S."/>
            <person name="Stone C."/>
            <person name="Strader C."/>
            <person name="Tesfaye S."/>
            <person name="Thomson T."/>
            <person name="Thoulutsang Y."/>
            <person name="Thoulutsang D."/>
            <person name="Topham K."/>
            <person name="Topping I."/>
            <person name="Tsamla T."/>
            <person name="Vassiliev H."/>
            <person name="Vo A."/>
            <person name="Wangchuk T."/>
            <person name="Wangdi T."/>
            <person name="Weiand M."/>
            <person name="Wilkinson J."/>
            <person name="Wilson A."/>
            <person name="Yadav S."/>
            <person name="Young G."/>
            <person name="Yu Q."/>
            <person name="Zembek L."/>
            <person name="Zhong D."/>
            <person name="Zimmer A."/>
            <person name="Zwirko Z."/>
            <person name="Jaffe D.B."/>
            <person name="Alvarez P."/>
            <person name="Brockman W."/>
            <person name="Butler J."/>
            <person name="Chin C."/>
            <person name="Gnerre S."/>
            <person name="Grabherr M."/>
            <person name="Kleber M."/>
            <person name="Mauceli E."/>
            <person name="MacCallum I."/>
        </authorList>
    </citation>
    <scope>NUCLEOTIDE SEQUENCE [LARGE SCALE GENOMIC DNA]</scope>
    <source>
        <strain evidence="6">Tucson 15287-2541.00</strain>
    </source>
</reference>
<dbReference type="InParanoid" id="B4IYL3"/>
<dbReference type="FunCoup" id="B4IYL3">
    <property type="interactions" value="10"/>
</dbReference>
<accession>B4IYL3</accession>
<dbReference type="GO" id="GO:0030425">
    <property type="term" value="C:dendrite"/>
    <property type="evidence" value="ECO:0007669"/>
    <property type="project" value="TreeGrafter"/>
</dbReference>
<dbReference type="OrthoDB" id="6353409at2759"/>
<dbReference type="GO" id="GO:0051015">
    <property type="term" value="F:actin filament binding"/>
    <property type="evidence" value="ECO:0007669"/>
    <property type="project" value="TreeGrafter"/>
</dbReference>
<evidence type="ECO:0000256" key="1">
    <source>
        <dbReference type="ARBA" id="ARBA00022553"/>
    </source>
</evidence>
<dbReference type="GO" id="GO:0019722">
    <property type="term" value="P:calcium-mediated signaling"/>
    <property type="evidence" value="ECO:0007669"/>
    <property type="project" value="TreeGrafter"/>
</dbReference>
<dbReference type="PANTHER" id="PTHR16154">
    <property type="entry name" value="NEURABIN"/>
    <property type="match status" value="1"/>
</dbReference>
<evidence type="ECO:0000256" key="4">
    <source>
        <dbReference type="SAM" id="Phobius"/>
    </source>
</evidence>
<feature type="transmembrane region" description="Helical" evidence="4">
    <location>
        <begin position="803"/>
        <end position="826"/>
    </location>
</feature>
<keyword evidence="4" id="KW-0812">Transmembrane</keyword>
<dbReference type="PhylomeDB" id="B4IYL3"/>
<dbReference type="PANTHER" id="PTHR16154:SF6">
    <property type="entry name" value="SPINOPHILIN, ISOFORM J"/>
    <property type="match status" value="1"/>
</dbReference>
<dbReference type="OMA" id="VHLCIGA"/>
<dbReference type="InterPro" id="IPR043446">
    <property type="entry name" value="Neurabin-like"/>
</dbReference>
<evidence type="ECO:0000256" key="2">
    <source>
        <dbReference type="ARBA" id="ARBA00023054"/>
    </source>
</evidence>
<dbReference type="GO" id="GO:0031175">
    <property type="term" value="P:neuron projection development"/>
    <property type="evidence" value="ECO:0007669"/>
    <property type="project" value="TreeGrafter"/>
</dbReference>
<proteinExistence type="predicted"/>
<name>B4IYL3_DROGR</name>